<evidence type="ECO:0000256" key="1">
    <source>
        <dbReference type="SAM" id="MobiDB-lite"/>
    </source>
</evidence>
<keyword evidence="3" id="KW-1185">Reference proteome</keyword>
<organism evidence="2 3">
    <name type="scientific">Periconia macrospinosa</name>
    <dbReference type="NCBI Taxonomy" id="97972"/>
    <lineage>
        <taxon>Eukaryota</taxon>
        <taxon>Fungi</taxon>
        <taxon>Dikarya</taxon>
        <taxon>Ascomycota</taxon>
        <taxon>Pezizomycotina</taxon>
        <taxon>Dothideomycetes</taxon>
        <taxon>Pleosporomycetidae</taxon>
        <taxon>Pleosporales</taxon>
        <taxon>Massarineae</taxon>
        <taxon>Periconiaceae</taxon>
        <taxon>Periconia</taxon>
    </lineage>
</organism>
<reference evidence="2 3" key="1">
    <citation type="journal article" date="2018" name="Sci. Rep.">
        <title>Comparative genomics provides insights into the lifestyle and reveals functional heterogeneity of dark septate endophytic fungi.</title>
        <authorList>
            <person name="Knapp D.G."/>
            <person name="Nemeth J.B."/>
            <person name="Barry K."/>
            <person name="Hainaut M."/>
            <person name="Henrissat B."/>
            <person name="Johnson J."/>
            <person name="Kuo A."/>
            <person name="Lim J.H.P."/>
            <person name="Lipzen A."/>
            <person name="Nolan M."/>
            <person name="Ohm R.A."/>
            <person name="Tamas L."/>
            <person name="Grigoriev I.V."/>
            <person name="Spatafora J.W."/>
            <person name="Nagy L.G."/>
            <person name="Kovacs G.M."/>
        </authorList>
    </citation>
    <scope>NUCLEOTIDE SEQUENCE [LARGE SCALE GENOMIC DNA]</scope>
    <source>
        <strain evidence="2 3">DSE2036</strain>
    </source>
</reference>
<protein>
    <submittedName>
        <fullName evidence="2">Uncharacterized protein</fullName>
    </submittedName>
</protein>
<gene>
    <name evidence="2" type="ORF">DM02DRAFT_633996</name>
</gene>
<sequence>MAQQNRSRSPTPEEELLESEGLPTLEGILAIAEKYIPQEETQSEGAEARPEWHDDRRVQMVKWRRYTWQVSTVLDGQVMTIREELANPDKLDQDCVKRNKVYVEKILSCAQVARKMFEKALPYDHLSIMPSACAPQWTNQQHGLRLIKINTDKAKKLLNCEEMPNELDEKDIHYPWKPGTDNSEV</sequence>
<accession>A0A2V1DA97</accession>
<dbReference type="EMBL" id="KZ805551">
    <property type="protein sequence ID" value="PVH94099.1"/>
    <property type="molecule type" value="Genomic_DNA"/>
</dbReference>
<name>A0A2V1DA97_9PLEO</name>
<evidence type="ECO:0000313" key="2">
    <source>
        <dbReference type="EMBL" id="PVH94099.1"/>
    </source>
</evidence>
<dbReference type="AlphaFoldDB" id="A0A2V1DA97"/>
<proteinExistence type="predicted"/>
<dbReference type="Proteomes" id="UP000244855">
    <property type="component" value="Unassembled WGS sequence"/>
</dbReference>
<evidence type="ECO:0000313" key="3">
    <source>
        <dbReference type="Proteomes" id="UP000244855"/>
    </source>
</evidence>
<feature type="region of interest" description="Disordered" evidence="1">
    <location>
        <begin position="1"/>
        <end position="22"/>
    </location>
</feature>